<feature type="transmembrane region" description="Helical" evidence="6">
    <location>
        <begin position="332"/>
        <end position="351"/>
    </location>
</feature>
<accession>A0A0F0LYU2</accession>
<feature type="transmembrane region" description="Helical" evidence="6">
    <location>
        <begin position="270"/>
        <end position="293"/>
    </location>
</feature>
<dbReference type="AlphaFoldDB" id="A0A0F0LYU2"/>
<dbReference type="EMBL" id="JYIY01000056">
    <property type="protein sequence ID" value="KJL39426.1"/>
    <property type="molecule type" value="Genomic_DNA"/>
</dbReference>
<evidence type="ECO:0000256" key="6">
    <source>
        <dbReference type="SAM" id="Phobius"/>
    </source>
</evidence>
<feature type="transmembrane region" description="Helical" evidence="6">
    <location>
        <begin position="299"/>
        <end position="325"/>
    </location>
</feature>
<keyword evidence="2" id="KW-1003">Cell membrane</keyword>
<dbReference type="InterPro" id="IPR050833">
    <property type="entry name" value="Poly_Biosynth_Transport"/>
</dbReference>
<protein>
    <submittedName>
        <fullName evidence="7 8">Polysaccharide biosynthesis protein</fullName>
    </submittedName>
</protein>
<feature type="transmembrane region" description="Helical" evidence="6">
    <location>
        <begin position="158"/>
        <end position="177"/>
    </location>
</feature>
<keyword evidence="3 6" id="KW-0812">Transmembrane</keyword>
<gene>
    <name evidence="7" type="ORF">DCP95_15045</name>
    <name evidence="8" type="ORF">RR49_00497</name>
</gene>
<evidence type="ECO:0000256" key="3">
    <source>
        <dbReference type="ARBA" id="ARBA00022692"/>
    </source>
</evidence>
<proteinExistence type="predicted"/>
<evidence type="ECO:0000256" key="4">
    <source>
        <dbReference type="ARBA" id="ARBA00022989"/>
    </source>
</evidence>
<evidence type="ECO:0000313" key="10">
    <source>
        <dbReference type="Proteomes" id="UP000257479"/>
    </source>
</evidence>
<comment type="subcellular location">
    <subcellularLocation>
        <location evidence="1">Cell membrane</location>
        <topology evidence="1">Multi-pass membrane protein</topology>
    </subcellularLocation>
</comment>
<keyword evidence="4 6" id="KW-1133">Transmembrane helix</keyword>
<reference evidence="8 9" key="1">
    <citation type="submission" date="2015-02" db="EMBL/GenBank/DDBJ databases">
        <title>Draft genome sequences of ten Microbacterium spp. with emphasis on heavy metal contaminated environments.</title>
        <authorList>
            <person name="Corretto E."/>
        </authorList>
    </citation>
    <scope>NUCLEOTIDE SEQUENCE [LARGE SCALE GENOMIC DNA]</scope>
    <source>
        <strain evidence="8 9">DSM 18659</strain>
    </source>
</reference>
<dbReference type="PATRIC" id="fig|400772.4.peg.528"/>
<feature type="transmembrane region" description="Helical" evidence="6">
    <location>
        <begin position="77"/>
        <end position="98"/>
    </location>
</feature>
<sequence>MIRRFAVSLGGRIVAALLQLAVFALIARHLGAQDLGVYSVAASIGLSALWIADLGMGTRVLRGDSDDDSRRALATFLIVRVLITGVFPLGGALIVSGSSTETGLLVAASVLYVTGESSGDVAVGLLQGRRRSALAMTILLSRRVVALAPVALFAGADAVVIASAAAGMFGTLCLLVVSAPQLGRPMSLVTLVRQNLGIMASSGASTVAQLDVVAVTSVLGTQGAGLYSSALRLLNPLNLLVTTMMQVVIPELASATPTDRRRVFRRIRRLVLIFCLALVACSPASPLVIQFMYGDGFGGAAPVAICVTVAAAISAFAQVHLAWFYATSVPRAVPISMFGAILIGIGAIWSLSVLFGLSGAGVGLVVMHILTMVAIVALWRRYAKKESLDE</sequence>
<keyword evidence="5 6" id="KW-0472">Membrane</keyword>
<dbReference type="PANTHER" id="PTHR30250:SF11">
    <property type="entry name" value="O-ANTIGEN TRANSPORTER-RELATED"/>
    <property type="match status" value="1"/>
</dbReference>
<evidence type="ECO:0000313" key="7">
    <source>
        <dbReference type="EMBL" id="HAN25865.1"/>
    </source>
</evidence>
<comment type="caution">
    <text evidence="8">The sequence shown here is derived from an EMBL/GenBank/DDBJ whole genome shotgun (WGS) entry which is preliminary data.</text>
</comment>
<evidence type="ECO:0000313" key="8">
    <source>
        <dbReference type="EMBL" id="KJL39426.1"/>
    </source>
</evidence>
<evidence type="ECO:0000313" key="9">
    <source>
        <dbReference type="Proteomes" id="UP000033451"/>
    </source>
</evidence>
<dbReference type="Proteomes" id="UP000257479">
    <property type="component" value="Unassembled WGS sequence"/>
</dbReference>
<feature type="transmembrane region" description="Helical" evidence="6">
    <location>
        <begin position="36"/>
        <end position="56"/>
    </location>
</feature>
<evidence type="ECO:0000256" key="1">
    <source>
        <dbReference type="ARBA" id="ARBA00004651"/>
    </source>
</evidence>
<name>A0A0F0LYU2_9MICO</name>
<dbReference type="Proteomes" id="UP000033451">
    <property type="component" value="Unassembled WGS sequence"/>
</dbReference>
<reference evidence="7 10" key="2">
    <citation type="journal article" date="2018" name="Nat. Biotechnol.">
        <title>A standardized bacterial taxonomy based on genome phylogeny substantially revises the tree of life.</title>
        <authorList>
            <person name="Parks D.H."/>
            <person name="Chuvochina M."/>
            <person name="Waite D.W."/>
            <person name="Rinke C."/>
            <person name="Skarshewski A."/>
            <person name="Chaumeil P.A."/>
            <person name="Hugenholtz P."/>
        </authorList>
    </citation>
    <scope>NUCLEOTIDE SEQUENCE [LARGE SCALE GENOMIC DNA]</scope>
    <source>
        <strain evidence="7">UBA9152</strain>
    </source>
</reference>
<evidence type="ECO:0000256" key="5">
    <source>
        <dbReference type="ARBA" id="ARBA00023136"/>
    </source>
</evidence>
<dbReference type="PANTHER" id="PTHR30250">
    <property type="entry name" value="PST FAMILY PREDICTED COLANIC ACID TRANSPORTER"/>
    <property type="match status" value="1"/>
</dbReference>
<keyword evidence="9" id="KW-1185">Reference proteome</keyword>
<feature type="transmembrane region" description="Helical" evidence="6">
    <location>
        <begin position="12"/>
        <end position="30"/>
    </location>
</feature>
<feature type="transmembrane region" description="Helical" evidence="6">
    <location>
        <begin position="357"/>
        <end position="379"/>
    </location>
</feature>
<dbReference type="GO" id="GO:0005886">
    <property type="term" value="C:plasma membrane"/>
    <property type="evidence" value="ECO:0007669"/>
    <property type="project" value="UniProtKB-SubCell"/>
</dbReference>
<organism evidence="8 9">
    <name type="scientific">Microbacterium ginsengisoli</name>
    <dbReference type="NCBI Taxonomy" id="400772"/>
    <lineage>
        <taxon>Bacteria</taxon>
        <taxon>Bacillati</taxon>
        <taxon>Actinomycetota</taxon>
        <taxon>Actinomycetes</taxon>
        <taxon>Micrococcales</taxon>
        <taxon>Microbacteriaceae</taxon>
        <taxon>Microbacterium</taxon>
    </lineage>
</organism>
<feature type="transmembrane region" description="Helical" evidence="6">
    <location>
        <begin position="104"/>
        <end position="126"/>
    </location>
</feature>
<feature type="transmembrane region" description="Helical" evidence="6">
    <location>
        <begin position="133"/>
        <end position="152"/>
    </location>
</feature>
<dbReference type="EMBL" id="DMNG01000264">
    <property type="protein sequence ID" value="HAN25865.1"/>
    <property type="molecule type" value="Genomic_DNA"/>
</dbReference>
<dbReference type="STRING" id="400772.RR49_00497"/>
<evidence type="ECO:0000256" key="2">
    <source>
        <dbReference type="ARBA" id="ARBA00022475"/>
    </source>
</evidence>